<keyword evidence="13" id="KW-1185">Reference proteome</keyword>
<dbReference type="InterPro" id="IPR014001">
    <property type="entry name" value="Helicase_ATP-bd"/>
</dbReference>
<dbReference type="PANTHER" id="PTHR47958">
    <property type="entry name" value="ATP-DEPENDENT RNA HELICASE DBP3"/>
    <property type="match status" value="1"/>
</dbReference>
<evidence type="ECO:0000259" key="10">
    <source>
        <dbReference type="PROSITE" id="PS51194"/>
    </source>
</evidence>
<dbReference type="InterPro" id="IPR001650">
    <property type="entry name" value="Helicase_C-like"/>
</dbReference>
<dbReference type="Proteomes" id="UP000009168">
    <property type="component" value="Unassembled WGS sequence"/>
</dbReference>
<evidence type="ECO:0000256" key="1">
    <source>
        <dbReference type="ARBA" id="ARBA00012552"/>
    </source>
</evidence>
<dbReference type="GO" id="GO:0016787">
    <property type="term" value="F:hydrolase activity"/>
    <property type="evidence" value="ECO:0007669"/>
    <property type="project" value="UniProtKB-KW"/>
</dbReference>
<dbReference type="GeneID" id="7827260"/>
<evidence type="ECO:0000259" key="9">
    <source>
        <dbReference type="PROSITE" id="PS51192"/>
    </source>
</evidence>
<dbReference type="RefSeq" id="XP_001033297.2">
    <property type="nucleotide sequence ID" value="XM_001033297.2"/>
</dbReference>
<comment type="similarity">
    <text evidence="6">Belongs to the DEAD box helicase family. DDX46/PRP5 subfamily.</text>
</comment>
<dbReference type="InterPro" id="IPR011545">
    <property type="entry name" value="DEAD/DEAH_box_helicase_dom"/>
</dbReference>
<dbReference type="InterPro" id="IPR056149">
    <property type="entry name" value="PRP5/DDX46/KHDC4_KH"/>
</dbReference>
<keyword evidence="3" id="KW-0378">Hydrolase</keyword>
<dbReference type="PROSITE" id="PS51195">
    <property type="entry name" value="Q_MOTIF"/>
    <property type="match status" value="1"/>
</dbReference>
<dbReference type="AlphaFoldDB" id="I7M078"/>
<evidence type="ECO:0000256" key="5">
    <source>
        <dbReference type="ARBA" id="ARBA00022840"/>
    </source>
</evidence>
<sequence length="1166" mass="134778">MMMSLKMMKMINLFNQIKIFKPKETNINSQVIQPIQDQQNDSPRIQLEQDPIMIQIQQQIEAQAKKQSNQSQNKQNLESPSQPSIENEANRELVENQNEFEEEMILEKDTSKFNKQKNNYVEDYLNENSDSEDNMYGEEFFQNDAKEEEEEVGNQIQNDSDDLKFDNSDEEVNNLRQNGSLNGNTKFYSEKLQKLQMMNQQQNDAADDDDVFLSFNKQQNLNQANSQKSNGNLNTNQSTLSANNNSTIKIQTLDTSQSSMNKSNFTNNKTINQQQLVEEEQEQESDESDLDLYMKQLEEEENAAKGIQTSQKNSSSQNNTKPKQTYITMEDIFGKKKFKEDIEEEENEEGQSNNEDFGNQDSKNKVYFNGDSTFNQQKIQEEEEEGDQDEDDEEQDKFYQAFKEQLLKTKQEKLKDNKGALMMDEEQEKEEEREAFFDPENGESKEDYMERLKKEAQKKELKPIDYNEDELEHFQKNFYIESKEISQMTEDEVKIYRENLGEIQVKGQEVPRPIKSWLQSGLSDRILEVLIEKKKYDKPFPIQCQSLPVIMSGRDMIGIAETGSGKTLAYLLPMIRHVSAQRPLQEGDGPIGLILVPTRELATQIYLEAKPFLKAYKYEIVAVFGGTGIKGQLSELKRGCEIVVATPGRLIDVLTTSNGKITNLKRITMVVIDEADRMFDLGFEPQIAKILATTRPDKQTVLFSATFPKNVENLAKKLMRHKPVEVVVGARGQACTNITQLIEIRDESTRLFRLLELLGIYTEQGQVIIFVDKQIEVDFLYQELRSRYYIPTILHAGVDAEDRVNNLLDFRKGIYKILIATSLSSRGLDVKNVVLVVNYKCPNHIEDYIHRIGRTGRAGNKGTAVTFIGPEEDKYSLDLIKALKRSDQKVPEELLRMGEEFKKKVKMGEAKIYNNANMQGKGFNFDEEERDKMNQMKYEQKKFLALQMGLDIEERDDDFVFKKAQEESAKDKKDKDELTFQQKLHIVKTQDEYKDIREELFSKASEIANQKKLLGCGDDEIKKAIEDVFKKGLENFIPSTKNIDQGKIKIAKMLQEFEKSNDIANNICFEEIEINDYPENARKAVTKRDFQDRIYLQTGCLVVQKGIYVEIGKKVQPGFQKLYLRIEGDSEYQVRMAYRDIKAELEEKSIKIHERGGAQQGRFTIP</sequence>
<feature type="domain" description="Helicase ATP-binding" evidence="9">
    <location>
        <begin position="547"/>
        <end position="725"/>
    </location>
</feature>
<evidence type="ECO:0000256" key="6">
    <source>
        <dbReference type="ARBA" id="ARBA00038511"/>
    </source>
</evidence>
<dbReference type="eggNOG" id="KOG0334">
    <property type="taxonomic scope" value="Eukaryota"/>
</dbReference>
<keyword evidence="2" id="KW-0547">Nucleotide-binding</keyword>
<feature type="region of interest" description="Disordered" evidence="8">
    <location>
        <begin position="222"/>
        <end position="244"/>
    </location>
</feature>
<evidence type="ECO:0000256" key="7">
    <source>
        <dbReference type="PROSITE-ProRule" id="PRU00552"/>
    </source>
</evidence>
<feature type="compositionally biased region" description="Low complexity" evidence="8">
    <location>
        <begin position="60"/>
        <end position="76"/>
    </location>
</feature>
<evidence type="ECO:0000256" key="3">
    <source>
        <dbReference type="ARBA" id="ARBA00022801"/>
    </source>
</evidence>
<dbReference type="OrthoDB" id="196131at2759"/>
<dbReference type="CDD" id="cd18787">
    <property type="entry name" value="SF2_C_DEAD"/>
    <property type="match status" value="1"/>
</dbReference>
<dbReference type="FunCoup" id="I7M078">
    <property type="interactions" value="370"/>
</dbReference>
<gene>
    <name evidence="12" type="ORF">TTHERM_00420420</name>
</gene>
<evidence type="ECO:0000313" key="13">
    <source>
        <dbReference type="Proteomes" id="UP000009168"/>
    </source>
</evidence>
<accession>I7M078</accession>
<feature type="compositionally biased region" description="Acidic residues" evidence="8">
    <location>
        <begin position="277"/>
        <end position="290"/>
    </location>
</feature>
<feature type="compositionally biased region" description="Low complexity" evidence="8">
    <location>
        <begin position="308"/>
        <end position="324"/>
    </location>
</feature>
<dbReference type="Pfam" id="PF00271">
    <property type="entry name" value="Helicase_C"/>
    <property type="match status" value="1"/>
</dbReference>
<evidence type="ECO:0000313" key="12">
    <source>
        <dbReference type="EMBL" id="EAR85634.2"/>
    </source>
</evidence>
<dbReference type="GO" id="GO:0003676">
    <property type="term" value="F:nucleic acid binding"/>
    <property type="evidence" value="ECO:0007669"/>
    <property type="project" value="InterPro"/>
</dbReference>
<organism evidence="12 13">
    <name type="scientific">Tetrahymena thermophila (strain SB210)</name>
    <dbReference type="NCBI Taxonomy" id="312017"/>
    <lineage>
        <taxon>Eukaryota</taxon>
        <taxon>Sar</taxon>
        <taxon>Alveolata</taxon>
        <taxon>Ciliophora</taxon>
        <taxon>Intramacronucleata</taxon>
        <taxon>Oligohymenophorea</taxon>
        <taxon>Hymenostomatida</taxon>
        <taxon>Tetrahymenina</taxon>
        <taxon>Tetrahymenidae</taxon>
        <taxon>Tetrahymena</taxon>
    </lineage>
</organism>
<dbReference type="GO" id="GO:0003724">
    <property type="term" value="F:RNA helicase activity"/>
    <property type="evidence" value="ECO:0007669"/>
    <property type="project" value="UniProtKB-EC"/>
</dbReference>
<dbReference type="Gene3D" id="3.40.50.300">
    <property type="entry name" value="P-loop containing nucleotide triphosphate hydrolases"/>
    <property type="match status" value="2"/>
</dbReference>
<feature type="region of interest" description="Disordered" evidence="8">
    <location>
        <begin position="60"/>
        <end position="87"/>
    </location>
</feature>
<feature type="short sequence motif" description="Q motif" evidence="7">
    <location>
        <begin position="515"/>
        <end position="544"/>
    </location>
</feature>
<feature type="region of interest" description="Disordered" evidence="8">
    <location>
        <begin position="145"/>
        <end position="167"/>
    </location>
</feature>
<dbReference type="SUPFAM" id="SSF52540">
    <property type="entry name" value="P-loop containing nucleoside triphosphate hydrolases"/>
    <property type="match status" value="2"/>
</dbReference>
<dbReference type="Pfam" id="PF00270">
    <property type="entry name" value="DEAD"/>
    <property type="match status" value="1"/>
</dbReference>
<dbReference type="KEGG" id="tet:TTHERM_00420420"/>
<dbReference type="InterPro" id="IPR027417">
    <property type="entry name" value="P-loop_NTPase"/>
</dbReference>
<reference evidence="13" key="1">
    <citation type="journal article" date="2006" name="PLoS Biol.">
        <title>Macronuclear genome sequence of the ciliate Tetrahymena thermophila, a model eukaryote.</title>
        <authorList>
            <person name="Eisen J.A."/>
            <person name="Coyne R.S."/>
            <person name="Wu M."/>
            <person name="Wu D."/>
            <person name="Thiagarajan M."/>
            <person name="Wortman J.R."/>
            <person name="Badger J.H."/>
            <person name="Ren Q."/>
            <person name="Amedeo P."/>
            <person name="Jones K.M."/>
            <person name="Tallon L.J."/>
            <person name="Delcher A.L."/>
            <person name="Salzberg S.L."/>
            <person name="Silva J.C."/>
            <person name="Haas B.J."/>
            <person name="Majoros W.H."/>
            <person name="Farzad M."/>
            <person name="Carlton J.M."/>
            <person name="Smith R.K. Jr."/>
            <person name="Garg J."/>
            <person name="Pearlman R.E."/>
            <person name="Karrer K.M."/>
            <person name="Sun L."/>
            <person name="Manning G."/>
            <person name="Elde N.C."/>
            <person name="Turkewitz A.P."/>
            <person name="Asai D.J."/>
            <person name="Wilkes D.E."/>
            <person name="Wang Y."/>
            <person name="Cai H."/>
            <person name="Collins K."/>
            <person name="Stewart B.A."/>
            <person name="Lee S.R."/>
            <person name="Wilamowska K."/>
            <person name="Weinberg Z."/>
            <person name="Ruzzo W.L."/>
            <person name="Wloga D."/>
            <person name="Gaertig J."/>
            <person name="Frankel J."/>
            <person name="Tsao C.-C."/>
            <person name="Gorovsky M.A."/>
            <person name="Keeling P.J."/>
            <person name="Waller R.F."/>
            <person name="Patron N.J."/>
            <person name="Cherry J.M."/>
            <person name="Stover N.A."/>
            <person name="Krieger C.J."/>
            <person name="del Toro C."/>
            <person name="Ryder H.F."/>
            <person name="Williamson S.C."/>
            <person name="Barbeau R.A."/>
            <person name="Hamilton E.P."/>
            <person name="Orias E."/>
        </authorList>
    </citation>
    <scope>NUCLEOTIDE SEQUENCE [LARGE SCALE GENOMIC DNA]</scope>
    <source>
        <strain evidence="13">SB210</strain>
    </source>
</reference>
<dbReference type="GO" id="GO:0005524">
    <property type="term" value="F:ATP binding"/>
    <property type="evidence" value="ECO:0007669"/>
    <property type="project" value="UniProtKB-KW"/>
</dbReference>
<keyword evidence="4 12" id="KW-0347">Helicase</keyword>
<proteinExistence type="inferred from homology"/>
<feature type="domain" description="DEAD-box RNA helicase Q" evidence="11">
    <location>
        <begin position="515"/>
        <end position="544"/>
    </location>
</feature>
<evidence type="ECO:0000256" key="4">
    <source>
        <dbReference type="ARBA" id="ARBA00022806"/>
    </source>
</evidence>
<keyword evidence="5" id="KW-0067">ATP-binding</keyword>
<dbReference type="InterPro" id="IPR014014">
    <property type="entry name" value="RNA_helicase_DEAD_Q_motif"/>
</dbReference>
<evidence type="ECO:0000256" key="8">
    <source>
        <dbReference type="SAM" id="MobiDB-lite"/>
    </source>
</evidence>
<dbReference type="EMBL" id="GG662536">
    <property type="protein sequence ID" value="EAR85634.2"/>
    <property type="molecule type" value="Genomic_DNA"/>
</dbReference>
<dbReference type="PROSITE" id="PS51192">
    <property type="entry name" value="HELICASE_ATP_BIND_1"/>
    <property type="match status" value="1"/>
</dbReference>
<dbReference type="EC" id="3.6.4.13" evidence="1"/>
<dbReference type="InterPro" id="IPR000629">
    <property type="entry name" value="RNA-helicase_DEAD-box_CS"/>
</dbReference>
<dbReference type="SMART" id="SM00490">
    <property type="entry name" value="HELICc"/>
    <property type="match status" value="1"/>
</dbReference>
<dbReference type="InParanoid" id="I7M078"/>
<dbReference type="FunFam" id="3.40.50.300:FF:000079">
    <property type="entry name" value="probable ATP-dependent RNA helicase DDX17"/>
    <property type="match status" value="1"/>
</dbReference>
<dbReference type="Pfam" id="PF23469">
    <property type="entry name" value="KH_12"/>
    <property type="match status" value="1"/>
</dbReference>
<feature type="region of interest" description="Disordered" evidence="8">
    <location>
        <begin position="275"/>
        <end position="401"/>
    </location>
</feature>
<evidence type="ECO:0000256" key="2">
    <source>
        <dbReference type="ARBA" id="ARBA00022741"/>
    </source>
</evidence>
<feature type="domain" description="Helicase C-terminal" evidence="10">
    <location>
        <begin position="753"/>
        <end position="898"/>
    </location>
</feature>
<name>I7M078_TETTS</name>
<protein>
    <recommendedName>
        <fullName evidence="1">RNA helicase</fullName>
        <ecNumber evidence="1">3.6.4.13</ecNumber>
    </recommendedName>
</protein>
<feature type="compositionally biased region" description="Polar residues" evidence="8">
    <location>
        <begin position="351"/>
        <end position="361"/>
    </location>
</feature>
<dbReference type="SMART" id="SM00487">
    <property type="entry name" value="DEXDc"/>
    <property type="match status" value="1"/>
</dbReference>
<dbReference type="PROSITE" id="PS51194">
    <property type="entry name" value="HELICASE_CTER"/>
    <property type="match status" value="1"/>
</dbReference>
<feature type="compositionally biased region" description="Acidic residues" evidence="8">
    <location>
        <begin position="381"/>
        <end position="395"/>
    </location>
</feature>
<evidence type="ECO:0000259" key="11">
    <source>
        <dbReference type="PROSITE" id="PS51195"/>
    </source>
</evidence>
<dbReference type="STRING" id="312017.I7M078"/>
<dbReference type="PROSITE" id="PS00039">
    <property type="entry name" value="DEAD_ATP_HELICASE"/>
    <property type="match status" value="1"/>
</dbReference>
<feature type="compositionally biased region" description="Polar residues" evidence="8">
    <location>
        <begin position="77"/>
        <end position="87"/>
    </location>
</feature>